<comment type="similarity">
    <text evidence="4 6">Belongs to the kynureninase family.</text>
</comment>
<feature type="binding site" evidence="4">
    <location>
        <begin position="133"/>
        <end position="136"/>
    </location>
    <ligand>
        <name>pyridoxal 5'-phosphate</name>
        <dbReference type="ChEBI" id="CHEBI:597326"/>
    </ligand>
</feature>
<dbReference type="HAMAP" id="MF_01970">
    <property type="entry name" value="Kynureninase"/>
    <property type="match status" value="1"/>
</dbReference>
<dbReference type="EMBL" id="JBHUOZ010000003">
    <property type="protein sequence ID" value="MFD2920565.1"/>
    <property type="molecule type" value="Genomic_DNA"/>
</dbReference>
<feature type="binding site" evidence="4">
    <location>
        <position position="221"/>
    </location>
    <ligand>
        <name>pyridoxal 5'-phosphate</name>
        <dbReference type="ChEBI" id="CHEBI:597326"/>
    </ligand>
</feature>
<keyword evidence="8" id="KW-1185">Reference proteome</keyword>
<dbReference type="PANTHER" id="PTHR14084">
    <property type="entry name" value="KYNURENINASE"/>
    <property type="match status" value="1"/>
</dbReference>
<dbReference type="NCBIfam" id="TIGR01814">
    <property type="entry name" value="kynureninase"/>
    <property type="match status" value="1"/>
</dbReference>
<evidence type="ECO:0000256" key="1">
    <source>
        <dbReference type="ARBA" id="ARBA00022642"/>
    </source>
</evidence>
<dbReference type="InterPro" id="IPR015424">
    <property type="entry name" value="PyrdxlP-dep_Trfase"/>
</dbReference>
<dbReference type="Pfam" id="PF22580">
    <property type="entry name" value="KYNU_C"/>
    <property type="match status" value="1"/>
</dbReference>
<dbReference type="SUPFAM" id="SSF53383">
    <property type="entry name" value="PLP-dependent transferases"/>
    <property type="match status" value="1"/>
</dbReference>
<dbReference type="InterPro" id="IPR015422">
    <property type="entry name" value="PyrdxlP-dep_Trfase_small"/>
</dbReference>
<dbReference type="Proteomes" id="UP001597511">
    <property type="component" value="Unassembled WGS sequence"/>
</dbReference>
<keyword evidence="1 4" id="KW-0662">Pyridine nucleotide biosynthesis</keyword>
<gene>
    <name evidence="4 7" type="primary">kynU</name>
    <name evidence="7" type="ORF">ACFS6H_12635</name>
</gene>
<accession>A0ABW6A5D7</accession>
<feature type="binding site" evidence="4">
    <location>
        <position position="106"/>
    </location>
    <ligand>
        <name>pyridoxal 5'-phosphate</name>
        <dbReference type="ChEBI" id="CHEBI:597326"/>
    </ligand>
</feature>
<evidence type="ECO:0000256" key="2">
    <source>
        <dbReference type="ARBA" id="ARBA00022801"/>
    </source>
</evidence>
<evidence type="ECO:0000256" key="4">
    <source>
        <dbReference type="HAMAP-Rule" id="MF_01970"/>
    </source>
</evidence>
<dbReference type="PIRSF" id="PIRSF038800">
    <property type="entry name" value="KYNU"/>
    <property type="match status" value="1"/>
</dbReference>
<keyword evidence="3 4" id="KW-0663">Pyridoxal phosphate</keyword>
<dbReference type="GO" id="GO:0030429">
    <property type="term" value="F:kynureninase activity"/>
    <property type="evidence" value="ECO:0007669"/>
    <property type="project" value="UniProtKB-EC"/>
</dbReference>
<comment type="pathway">
    <text evidence="4 6">Amino-acid degradation; L-kynurenine degradation; L-alanine and anthranilate from L-kynurenine: step 1/1.</text>
</comment>
<organism evidence="7 8">
    <name type="scientific">Terrimonas rubra</name>
    <dbReference type="NCBI Taxonomy" id="1035890"/>
    <lineage>
        <taxon>Bacteria</taxon>
        <taxon>Pseudomonadati</taxon>
        <taxon>Bacteroidota</taxon>
        <taxon>Chitinophagia</taxon>
        <taxon>Chitinophagales</taxon>
        <taxon>Chitinophagaceae</taxon>
        <taxon>Terrimonas</taxon>
    </lineage>
</organism>
<evidence type="ECO:0000313" key="7">
    <source>
        <dbReference type="EMBL" id="MFD2920565.1"/>
    </source>
</evidence>
<evidence type="ECO:0000256" key="5">
    <source>
        <dbReference type="NCBIfam" id="TIGR01814"/>
    </source>
</evidence>
<comment type="pathway">
    <text evidence="4 6">Cofactor biosynthesis; NAD(+) biosynthesis; quinolinate from L-kynurenine: step 2/3.</text>
</comment>
<dbReference type="PANTHER" id="PTHR14084:SF0">
    <property type="entry name" value="KYNURENINASE"/>
    <property type="match status" value="1"/>
</dbReference>
<dbReference type="RefSeq" id="WP_386099163.1">
    <property type="nucleotide sequence ID" value="NZ_JBHUOZ010000003.1"/>
</dbReference>
<keyword evidence="2 4" id="KW-0378">Hydrolase</keyword>
<evidence type="ECO:0000313" key="8">
    <source>
        <dbReference type="Proteomes" id="UP001597511"/>
    </source>
</evidence>
<dbReference type="InterPro" id="IPR010111">
    <property type="entry name" value="Kynureninase"/>
</dbReference>
<name>A0ABW6A5D7_9BACT</name>
<feature type="modified residue" description="N6-(pyridoxal phosphate)lysine" evidence="4">
    <location>
        <position position="244"/>
    </location>
</feature>
<reference evidence="8" key="1">
    <citation type="journal article" date="2019" name="Int. J. Syst. Evol. Microbiol.">
        <title>The Global Catalogue of Microorganisms (GCM) 10K type strain sequencing project: providing services to taxonomists for standard genome sequencing and annotation.</title>
        <authorList>
            <consortium name="The Broad Institute Genomics Platform"/>
            <consortium name="The Broad Institute Genome Sequencing Center for Infectious Disease"/>
            <person name="Wu L."/>
            <person name="Ma J."/>
        </authorList>
    </citation>
    <scope>NUCLEOTIDE SEQUENCE [LARGE SCALE GENOMIC DNA]</scope>
    <source>
        <strain evidence="8">KCTC 23299</strain>
    </source>
</reference>
<feature type="binding site" evidence="4">
    <location>
        <position position="105"/>
    </location>
    <ligand>
        <name>pyridoxal 5'-phosphate</name>
        <dbReference type="ChEBI" id="CHEBI:597326"/>
    </ligand>
</feature>
<comment type="subunit">
    <text evidence="4 6">Homodimer.</text>
</comment>
<evidence type="ECO:0000256" key="3">
    <source>
        <dbReference type="ARBA" id="ARBA00022898"/>
    </source>
</evidence>
<feature type="binding site" evidence="4">
    <location>
        <position position="243"/>
    </location>
    <ligand>
        <name>pyridoxal 5'-phosphate</name>
        <dbReference type="ChEBI" id="CHEBI:597326"/>
    </ligand>
</feature>
<evidence type="ECO:0000256" key="6">
    <source>
        <dbReference type="PIRNR" id="PIRNR038800"/>
    </source>
</evidence>
<proteinExistence type="inferred from homology"/>
<comment type="function">
    <text evidence="4 6">Catalyzes the cleavage of L-kynurenine (L-Kyn) and L-3-hydroxykynurenine (L-3OHKyn) into anthranilic acid (AA) and 3-hydroxyanthranilic acid (3-OHAA), respectively.</text>
</comment>
<feature type="binding site" evidence="4">
    <location>
        <position position="218"/>
    </location>
    <ligand>
        <name>pyridoxal 5'-phosphate</name>
        <dbReference type="ChEBI" id="CHEBI:597326"/>
    </ligand>
</feature>
<comment type="catalytic activity">
    <reaction evidence="4 6">
        <text>L-kynurenine + H2O = anthranilate + L-alanine + H(+)</text>
        <dbReference type="Rhea" id="RHEA:16813"/>
        <dbReference type="ChEBI" id="CHEBI:15377"/>
        <dbReference type="ChEBI" id="CHEBI:15378"/>
        <dbReference type="ChEBI" id="CHEBI:16567"/>
        <dbReference type="ChEBI" id="CHEBI:57959"/>
        <dbReference type="ChEBI" id="CHEBI:57972"/>
        <dbReference type="EC" id="3.7.1.3"/>
    </reaction>
</comment>
<dbReference type="Gene3D" id="3.90.1150.10">
    <property type="entry name" value="Aspartate Aminotransferase, domain 1"/>
    <property type="match status" value="1"/>
</dbReference>
<comment type="caution">
    <text evidence="7">The sequence shown here is derived from an EMBL/GenBank/DDBJ whole genome shotgun (WGS) entry which is preliminary data.</text>
</comment>
<dbReference type="InterPro" id="IPR015421">
    <property type="entry name" value="PyrdxlP-dep_Trfase_major"/>
</dbReference>
<protein>
    <recommendedName>
        <fullName evidence="4 5">Kynureninase</fullName>
        <ecNumber evidence="4 5">3.7.1.3</ecNumber>
    </recommendedName>
    <alternativeName>
        <fullName evidence="4">L-kynurenine hydrolase</fullName>
    </alternativeName>
</protein>
<dbReference type="EC" id="3.7.1.3" evidence="4 5"/>
<comment type="catalytic activity">
    <reaction evidence="6">
        <text>3-hydroxy-L-kynurenine + H2O = 3-hydroxyanthranilate + L-alanine + H(+)</text>
        <dbReference type="Rhea" id="RHEA:25143"/>
        <dbReference type="ChEBI" id="CHEBI:15377"/>
        <dbReference type="ChEBI" id="CHEBI:15378"/>
        <dbReference type="ChEBI" id="CHEBI:36559"/>
        <dbReference type="ChEBI" id="CHEBI:57972"/>
        <dbReference type="ChEBI" id="CHEBI:58125"/>
        <dbReference type="EC" id="3.7.1.3"/>
    </reaction>
</comment>
<comment type="caution">
    <text evidence="4">Lacks conserved residue(s) required for the propagation of feature annotation.</text>
</comment>
<feature type="binding site" evidence="4">
    <location>
        <position position="274"/>
    </location>
    <ligand>
        <name>pyridoxal 5'-phosphate</name>
        <dbReference type="ChEBI" id="CHEBI:597326"/>
    </ligand>
</feature>
<sequence>MAFENTLAFAQQLDQQDILKSFRSRFHFPQRNGKDAVYFTGNSLGLQPKNVKDGVLQALAEWETLAVGGYFGGSHPWMDYHLEVAPTLAKLMGAKEHEVVAMNQLTINIHLLFASFYKPTATRYKIICEAKAFPSDQYALETQVQLHGLKAEDVIIEIAPKPGEQIIHTKDIVELIQQHGESVAVVFIGGVNYYTGQFFDLQAITAAAHSVGAYAGYDLAHAAGNVNLQLHNWEVDFAAWCTYKYLNSGPGAIGGVYVHEQFATDPAFPRLAGWWGYDKATRFLMDKGFKAIPTVEGWQMSISPLLSMAIHKASLQLFEEAGIDNLHAKREKMSAFLHFILADINNSLPEKIIEVITPANEAERGCQVSIHMLRDGKKVFDALMAEGVVADWREPNVIRLAPVPLYNTYEEVWVFGNIIRQITATLF</sequence>
<dbReference type="Gene3D" id="3.40.640.10">
    <property type="entry name" value="Type I PLP-dependent aspartate aminotransferase-like (Major domain)"/>
    <property type="match status" value="1"/>
</dbReference>
<comment type="cofactor">
    <cofactor evidence="4 6">
        <name>pyridoxal 5'-phosphate</name>
        <dbReference type="ChEBI" id="CHEBI:597326"/>
    </cofactor>
</comment>